<dbReference type="InterPro" id="IPR011701">
    <property type="entry name" value="MFS"/>
</dbReference>
<accession>A0A291GRP2</accession>
<evidence type="ECO:0000313" key="9">
    <source>
        <dbReference type="Proteomes" id="UP000218165"/>
    </source>
</evidence>
<dbReference type="GO" id="GO:0005886">
    <property type="term" value="C:plasma membrane"/>
    <property type="evidence" value="ECO:0007669"/>
    <property type="project" value="UniProtKB-SubCell"/>
</dbReference>
<keyword evidence="3 7" id="KW-0812">Transmembrane</keyword>
<dbReference type="AlphaFoldDB" id="A0A291GRP2"/>
<keyword evidence="4 7" id="KW-1133">Transmembrane helix</keyword>
<dbReference type="GO" id="GO:0022857">
    <property type="term" value="F:transmembrane transporter activity"/>
    <property type="evidence" value="ECO:0007669"/>
    <property type="project" value="InterPro"/>
</dbReference>
<dbReference type="EMBL" id="CP023563">
    <property type="protein sequence ID" value="ATG52702.1"/>
    <property type="molecule type" value="Genomic_DNA"/>
</dbReference>
<evidence type="ECO:0000256" key="4">
    <source>
        <dbReference type="ARBA" id="ARBA00022989"/>
    </source>
</evidence>
<feature type="transmembrane region" description="Helical" evidence="7">
    <location>
        <begin position="191"/>
        <end position="207"/>
    </location>
</feature>
<keyword evidence="9" id="KW-1185">Reference proteome</keyword>
<name>A0A291GRP2_9MICO</name>
<dbReference type="InterPro" id="IPR036259">
    <property type="entry name" value="MFS_trans_sf"/>
</dbReference>
<proteinExistence type="predicted"/>
<evidence type="ECO:0000256" key="1">
    <source>
        <dbReference type="ARBA" id="ARBA00004651"/>
    </source>
</evidence>
<dbReference type="Pfam" id="PF07690">
    <property type="entry name" value="MFS_1"/>
    <property type="match status" value="1"/>
</dbReference>
<evidence type="ECO:0000313" key="8">
    <source>
        <dbReference type="EMBL" id="ATG52702.1"/>
    </source>
</evidence>
<dbReference type="SUPFAM" id="SSF103473">
    <property type="entry name" value="MFS general substrate transporter"/>
    <property type="match status" value="1"/>
</dbReference>
<feature type="transmembrane region" description="Helical" evidence="7">
    <location>
        <begin position="270"/>
        <end position="293"/>
    </location>
</feature>
<protein>
    <recommendedName>
        <fullName evidence="10">MFS transporter</fullName>
    </recommendedName>
</protein>
<dbReference type="Proteomes" id="UP000218165">
    <property type="component" value="Chromosome"/>
</dbReference>
<dbReference type="PANTHER" id="PTHR23513:SF6">
    <property type="entry name" value="MAJOR FACILITATOR SUPERFAMILY ASSOCIATED DOMAIN-CONTAINING PROTEIN"/>
    <property type="match status" value="1"/>
</dbReference>
<evidence type="ECO:0000256" key="5">
    <source>
        <dbReference type="ARBA" id="ARBA00023136"/>
    </source>
</evidence>
<dbReference type="OrthoDB" id="9815525at2"/>
<feature type="transmembrane region" description="Helical" evidence="7">
    <location>
        <begin position="142"/>
        <end position="171"/>
    </location>
</feature>
<reference evidence="9" key="1">
    <citation type="submission" date="2017-09" db="EMBL/GenBank/DDBJ databases">
        <title>Brachybacterium sp. VM2412.</title>
        <authorList>
            <person name="Tak E.J."/>
            <person name="Bae J.-W."/>
        </authorList>
    </citation>
    <scope>NUCLEOTIDE SEQUENCE [LARGE SCALE GENOMIC DNA]</scope>
    <source>
        <strain evidence="9">VM2412</strain>
    </source>
</reference>
<evidence type="ECO:0000256" key="7">
    <source>
        <dbReference type="SAM" id="Phobius"/>
    </source>
</evidence>
<feature type="transmembrane region" description="Helical" evidence="7">
    <location>
        <begin position="432"/>
        <end position="454"/>
    </location>
</feature>
<evidence type="ECO:0000256" key="6">
    <source>
        <dbReference type="SAM" id="MobiDB-lite"/>
    </source>
</evidence>
<evidence type="ECO:0000256" key="3">
    <source>
        <dbReference type="ARBA" id="ARBA00022692"/>
    </source>
</evidence>
<evidence type="ECO:0000256" key="2">
    <source>
        <dbReference type="ARBA" id="ARBA00022475"/>
    </source>
</evidence>
<keyword evidence="2" id="KW-1003">Cell membrane</keyword>
<dbReference type="Gene3D" id="1.20.1250.20">
    <property type="entry name" value="MFS general substrate transporter like domains"/>
    <property type="match status" value="1"/>
</dbReference>
<sequence>MLLDPVASAGDVGDPAQQSVVVDLLPLRGQTPGVIGTGHPLGLEPLDGTERTTPADRRQRAVQQRAHCRSRQQAMAAHVIGSHHDILAHLAGSRGGERQALPDRLSGMTLRSSPGSRSLGWFAATSFSEALGDQMARSLAPIIVVSMFGAGTATIGLLHSLGLGMFLLLSIPLGHLGDRLSRPITMKTTSTVLRMVVLALALLAWALDRLEGSAGIMILLGLMAVIGIADVAFTTGRGIAVPRLVPLDQIRSAMGTVHTTAQIGTVLAPLALTALLAVAVPPLAWVAVILAYLMSVLSQGRYRGIDIPAGDSSGQRRGRRVPLKDGISHLLSEPTLRRVTASSALYNAAVMAANTLLPVIALTELGLSPAAFAAIGGAGAVAGVIGAASASRITARHGLRRVRIGAALAAGSGVLLVLLLTVRDGLLPGPAVLWLGAFSAVSGVCTSVSAVAGADLIARFTPGEKLGAVAGAQRTATMGIMPVSALLIGLLGTLLGTTLATSVWLGLTLAAAVPCFRLPTR</sequence>
<dbReference type="KEGG" id="brz:CFK38_15085"/>
<feature type="transmembrane region" description="Helical" evidence="7">
    <location>
        <begin position="369"/>
        <end position="390"/>
    </location>
</feature>
<dbReference type="PANTHER" id="PTHR23513">
    <property type="entry name" value="INTEGRAL MEMBRANE EFFLUX PROTEIN-RELATED"/>
    <property type="match status" value="1"/>
</dbReference>
<gene>
    <name evidence="8" type="ORF">CFK38_15085</name>
</gene>
<organism evidence="8 9">
    <name type="scientific">Brachybacterium vulturis</name>
    <dbReference type="NCBI Taxonomy" id="2017484"/>
    <lineage>
        <taxon>Bacteria</taxon>
        <taxon>Bacillati</taxon>
        <taxon>Actinomycetota</taxon>
        <taxon>Actinomycetes</taxon>
        <taxon>Micrococcales</taxon>
        <taxon>Dermabacteraceae</taxon>
        <taxon>Brachybacterium</taxon>
    </lineage>
</organism>
<keyword evidence="5 7" id="KW-0472">Membrane</keyword>
<feature type="transmembrane region" description="Helical" evidence="7">
    <location>
        <begin position="214"/>
        <end position="233"/>
    </location>
</feature>
<comment type="subcellular location">
    <subcellularLocation>
        <location evidence="1">Cell membrane</location>
        <topology evidence="1">Multi-pass membrane protein</topology>
    </subcellularLocation>
</comment>
<feature type="region of interest" description="Disordered" evidence="6">
    <location>
        <begin position="35"/>
        <end position="56"/>
    </location>
</feature>
<feature type="transmembrane region" description="Helical" evidence="7">
    <location>
        <begin position="402"/>
        <end position="420"/>
    </location>
</feature>
<feature type="transmembrane region" description="Helical" evidence="7">
    <location>
        <begin position="475"/>
        <end position="495"/>
    </location>
</feature>
<evidence type="ECO:0008006" key="10">
    <source>
        <dbReference type="Google" id="ProtNLM"/>
    </source>
</evidence>